<dbReference type="EC" id="2.7.13.3" evidence="2"/>
<dbReference type="Gene3D" id="3.30.565.10">
    <property type="entry name" value="Histidine kinase-like ATPase, C-terminal domain"/>
    <property type="match status" value="1"/>
</dbReference>
<dbReference type="Gene3D" id="3.30.450.20">
    <property type="entry name" value="PAS domain"/>
    <property type="match status" value="2"/>
</dbReference>
<dbReference type="InterPro" id="IPR013655">
    <property type="entry name" value="PAS_fold_3"/>
</dbReference>
<dbReference type="Pfam" id="PF00512">
    <property type="entry name" value="HisKA"/>
    <property type="match status" value="1"/>
</dbReference>
<evidence type="ECO:0000256" key="3">
    <source>
        <dbReference type="ARBA" id="ARBA00022553"/>
    </source>
</evidence>
<proteinExistence type="predicted"/>
<reference evidence="9" key="1">
    <citation type="submission" date="2016-11" db="EMBL/GenBank/DDBJ databases">
        <authorList>
            <person name="Varghese N."/>
            <person name="Submissions S."/>
        </authorList>
    </citation>
    <scope>NUCLEOTIDE SEQUENCE [LARGE SCALE GENOMIC DNA]</scope>
    <source>
        <strain evidence="9">DSM 15292</strain>
    </source>
</reference>
<dbReference type="Proteomes" id="UP000185221">
    <property type="component" value="Unassembled WGS sequence"/>
</dbReference>
<dbReference type="SMART" id="SM00091">
    <property type="entry name" value="PAS"/>
    <property type="match status" value="2"/>
</dbReference>
<evidence type="ECO:0000313" key="8">
    <source>
        <dbReference type="EMBL" id="SIN69174.1"/>
    </source>
</evidence>
<dbReference type="InterPro" id="IPR036097">
    <property type="entry name" value="HisK_dim/P_sf"/>
</dbReference>
<evidence type="ECO:0000256" key="2">
    <source>
        <dbReference type="ARBA" id="ARBA00012438"/>
    </source>
</evidence>
<accession>A0A1N6DEW3</accession>
<dbReference type="SMART" id="SM00448">
    <property type="entry name" value="REC"/>
    <property type="match status" value="1"/>
</dbReference>
<dbReference type="SUPFAM" id="SSF52172">
    <property type="entry name" value="CheY-like"/>
    <property type="match status" value="1"/>
</dbReference>
<evidence type="ECO:0000259" key="5">
    <source>
        <dbReference type="PROSITE" id="PS50109"/>
    </source>
</evidence>
<feature type="domain" description="Histidine kinase" evidence="5">
    <location>
        <begin position="643"/>
        <end position="864"/>
    </location>
</feature>
<evidence type="ECO:0000256" key="1">
    <source>
        <dbReference type="ARBA" id="ARBA00000085"/>
    </source>
</evidence>
<feature type="domain" description="Response regulatory" evidence="6">
    <location>
        <begin position="886"/>
        <end position="999"/>
    </location>
</feature>
<dbReference type="InterPro" id="IPR035965">
    <property type="entry name" value="PAS-like_dom_sf"/>
</dbReference>
<dbReference type="CDD" id="cd00130">
    <property type="entry name" value="PAS"/>
    <property type="match status" value="1"/>
</dbReference>
<dbReference type="InterPro" id="IPR005467">
    <property type="entry name" value="His_kinase_dom"/>
</dbReference>
<gene>
    <name evidence="8" type="ORF">SAMN05444394_0787</name>
</gene>
<dbReference type="Pfam" id="PF13426">
    <property type="entry name" value="PAS_9"/>
    <property type="match status" value="1"/>
</dbReference>
<dbReference type="SUPFAM" id="SSF55874">
    <property type="entry name" value="ATPase domain of HSP90 chaperone/DNA topoisomerase II/histidine kinase"/>
    <property type="match status" value="1"/>
</dbReference>
<name>A0A1N6DEW3_9BACT</name>
<dbReference type="InterPro" id="IPR003661">
    <property type="entry name" value="HisK_dim/P_dom"/>
</dbReference>
<dbReference type="NCBIfam" id="TIGR00229">
    <property type="entry name" value="sensory_box"/>
    <property type="match status" value="1"/>
</dbReference>
<feature type="modified residue" description="4-aspartylphosphate" evidence="4">
    <location>
        <position position="935"/>
    </location>
</feature>
<dbReference type="Gene3D" id="1.10.287.130">
    <property type="match status" value="1"/>
</dbReference>
<dbReference type="GO" id="GO:0000155">
    <property type="term" value="F:phosphorelay sensor kinase activity"/>
    <property type="evidence" value="ECO:0007669"/>
    <property type="project" value="InterPro"/>
</dbReference>
<evidence type="ECO:0000259" key="7">
    <source>
        <dbReference type="PROSITE" id="PS50112"/>
    </source>
</evidence>
<organism evidence="8 9">
    <name type="scientific">Algoriphagus halophilus</name>
    <dbReference type="NCBI Taxonomy" id="226505"/>
    <lineage>
        <taxon>Bacteria</taxon>
        <taxon>Pseudomonadati</taxon>
        <taxon>Bacteroidota</taxon>
        <taxon>Cytophagia</taxon>
        <taxon>Cytophagales</taxon>
        <taxon>Cyclobacteriaceae</taxon>
        <taxon>Algoriphagus</taxon>
    </lineage>
</organism>
<dbReference type="AlphaFoldDB" id="A0A1N6DEW3"/>
<dbReference type="InterPro" id="IPR001789">
    <property type="entry name" value="Sig_transdc_resp-reg_receiver"/>
</dbReference>
<dbReference type="InterPro" id="IPR004358">
    <property type="entry name" value="Sig_transdc_His_kin-like_C"/>
</dbReference>
<feature type="domain" description="PAS" evidence="7">
    <location>
        <begin position="147"/>
        <end position="203"/>
    </location>
</feature>
<comment type="catalytic activity">
    <reaction evidence="1">
        <text>ATP + protein L-histidine = ADP + protein N-phospho-L-histidine.</text>
        <dbReference type="EC" id="2.7.13.3"/>
    </reaction>
</comment>
<evidence type="ECO:0000313" key="9">
    <source>
        <dbReference type="Proteomes" id="UP000185221"/>
    </source>
</evidence>
<dbReference type="PANTHER" id="PTHR45339:SF5">
    <property type="entry name" value="HISTIDINE KINASE"/>
    <property type="match status" value="1"/>
</dbReference>
<dbReference type="EMBL" id="FSRC01000001">
    <property type="protein sequence ID" value="SIN69174.1"/>
    <property type="molecule type" value="Genomic_DNA"/>
</dbReference>
<dbReference type="InterPro" id="IPR011006">
    <property type="entry name" value="CheY-like_superfamily"/>
</dbReference>
<dbReference type="Pfam" id="PF02518">
    <property type="entry name" value="HATPase_c"/>
    <property type="match status" value="1"/>
</dbReference>
<keyword evidence="3 4" id="KW-0597">Phosphoprotein</keyword>
<dbReference type="SUPFAM" id="SSF55785">
    <property type="entry name" value="PYP-like sensor domain (PAS domain)"/>
    <property type="match status" value="2"/>
</dbReference>
<dbReference type="PROSITE" id="PS50112">
    <property type="entry name" value="PAS"/>
    <property type="match status" value="1"/>
</dbReference>
<dbReference type="InterPro" id="IPR036890">
    <property type="entry name" value="HATPase_C_sf"/>
</dbReference>
<dbReference type="Pfam" id="PF00072">
    <property type="entry name" value="Response_reg"/>
    <property type="match status" value="1"/>
</dbReference>
<dbReference type="SUPFAM" id="SSF47384">
    <property type="entry name" value="Homodimeric domain of signal transducing histidine kinase"/>
    <property type="match status" value="1"/>
</dbReference>
<dbReference type="STRING" id="226505.SAMN05444394_0787"/>
<dbReference type="RefSeq" id="WP_234982082.1">
    <property type="nucleotide sequence ID" value="NZ_FSRC01000001.1"/>
</dbReference>
<keyword evidence="9" id="KW-1185">Reference proteome</keyword>
<evidence type="ECO:0000256" key="4">
    <source>
        <dbReference type="PROSITE-ProRule" id="PRU00169"/>
    </source>
</evidence>
<evidence type="ECO:0000259" key="6">
    <source>
        <dbReference type="PROSITE" id="PS50110"/>
    </source>
</evidence>
<protein>
    <recommendedName>
        <fullName evidence="2">histidine kinase</fullName>
        <ecNumber evidence="2">2.7.13.3</ecNumber>
    </recommendedName>
</protein>
<dbReference type="PROSITE" id="PS50110">
    <property type="entry name" value="RESPONSE_REGULATORY"/>
    <property type="match status" value="1"/>
</dbReference>
<dbReference type="FunFam" id="3.30.565.10:FF:000010">
    <property type="entry name" value="Sensor histidine kinase RcsC"/>
    <property type="match status" value="1"/>
</dbReference>
<sequence length="1006" mass="113473">MFTTDKTVKVSALKKKAYTQKAINYSMQERGINSTFKKIIYESSEMVFLADDTFPYSIFYANESFETLIGESLQEKTLAGLGLDINAYIFKEELILSHGGKDYSFRLELPHENGSNYFLFYKGKEVKTHGLPNNQEAQQFFKSNLDIIAIGQHDYFTYVNGSVLPVLGYEVEGLLNTSLCNLIHPQDLDLVKSTWKENAGQEGNAFFEVRVKSKQGLYKSIECSVQFTPDRFFIIGRDISERVKEGEVLSQIEKLKIASPTMAPSGSWRYNKSTRIIHLDLIASNLLGFPQVIDLNRIDLHEPIQEFKSVWSAVFDQQEPVQGELECELPIKSLEGKHIQLKGIQVSDDNDQFAGVLWDDFEIIQQANRTKTLEQLLMESPEPAMVVYPDGEVYLANAEVNRLFGMDKDITHLSDLGVLFDDPELWKDWIQTEDNTKHTQRFSSLLINGQGKQLTLEVASKVVLTSEKSLISLSFRNISEKVTLEKNLEESSNFLMNLTEQVPGGLYQMLLDKEGKMKFSFLSKGISSVLGLNPEEIKDFEDISSAISRVHPMDLPQVIMSSVASARKQEPWQCQFRVKTNSENNEYRWVLGAARPQLLSNGDMVWYGYLTDISNQKEFEAKLDEARKTAEKASQIKSDFLSMISHELRTPLNAISGSTYSLLQEQPTDSQKTALNTINFAVDNLIIMINDLLDFQKIEAGKLTIEKAPFHFENLINQIIKGLSFHARDSKNNLNLHTSEGLDKWLKGDKTRLSQILNNLITNALKFTKEGDVDVSVLLRSQDSEKVRIYFEVKDSGIGIAKENQEKIFNDFDQVKPTFSTKYGGTGLGLSITRKLLGLMGGKIQLESEEGKGSRFFFELEFEVSEDQPLSHVSAKEVQKDPKVLNLLMAEDNDVNALVLGKIIKKWGFTYERVLNGQEAVDAVKSKDYDCVLMDIQMPVMDGFDATTAIKSFSTIPVIALTAAAKLEIMEKIDHCGFDGFVAKPIDAAELLKKIREVVSGESYSA</sequence>
<dbReference type="CDD" id="cd16922">
    <property type="entry name" value="HATPase_EvgS-ArcB-TorS-like"/>
    <property type="match status" value="1"/>
</dbReference>
<dbReference type="InterPro" id="IPR003594">
    <property type="entry name" value="HATPase_dom"/>
</dbReference>
<dbReference type="InterPro" id="IPR000014">
    <property type="entry name" value="PAS"/>
</dbReference>
<dbReference type="SMART" id="SM00388">
    <property type="entry name" value="HisKA"/>
    <property type="match status" value="1"/>
</dbReference>
<dbReference type="Gene3D" id="3.40.50.2300">
    <property type="match status" value="1"/>
</dbReference>
<dbReference type="SMART" id="SM00387">
    <property type="entry name" value="HATPase_c"/>
    <property type="match status" value="1"/>
</dbReference>
<dbReference type="PANTHER" id="PTHR45339">
    <property type="entry name" value="HYBRID SIGNAL TRANSDUCTION HISTIDINE KINASE J"/>
    <property type="match status" value="1"/>
</dbReference>
<dbReference type="Pfam" id="PF08447">
    <property type="entry name" value="PAS_3"/>
    <property type="match status" value="2"/>
</dbReference>
<dbReference type="PROSITE" id="PS50109">
    <property type="entry name" value="HIS_KIN"/>
    <property type="match status" value="1"/>
</dbReference>
<dbReference type="CDD" id="cd17546">
    <property type="entry name" value="REC_hyHK_CKI1_RcsC-like"/>
    <property type="match status" value="1"/>
</dbReference>
<dbReference type="PRINTS" id="PR00344">
    <property type="entry name" value="BCTRLSENSOR"/>
</dbReference>
<dbReference type="CDD" id="cd00082">
    <property type="entry name" value="HisKA"/>
    <property type="match status" value="1"/>
</dbReference>